<dbReference type="RefSeq" id="WP_087434208.1">
    <property type="nucleotide sequence ID" value="NZ_JAMDLV010000007.1"/>
</dbReference>
<feature type="chain" id="PRO_5046980051" evidence="1">
    <location>
        <begin position="31"/>
        <end position="59"/>
    </location>
</feature>
<gene>
    <name evidence="2" type="ORF">M5X09_16300</name>
</gene>
<sequence>MRKHFLKNGLVIGLSLLTLGTASIPSQAYAAELIVTTYDVTDENNAQLVNKRTVPIDMD</sequence>
<accession>A0ABT4DV40</accession>
<name>A0ABT4DV40_9BACL</name>
<protein>
    <submittedName>
        <fullName evidence="2">Uncharacterized protein</fullName>
    </submittedName>
</protein>
<feature type="signal peptide" evidence="1">
    <location>
        <begin position="1"/>
        <end position="30"/>
    </location>
</feature>
<evidence type="ECO:0000313" key="2">
    <source>
        <dbReference type="EMBL" id="MCY9521213.1"/>
    </source>
</evidence>
<evidence type="ECO:0000256" key="1">
    <source>
        <dbReference type="SAM" id="SignalP"/>
    </source>
</evidence>
<keyword evidence="1" id="KW-0732">Signal</keyword>
<dbReference type="Proteomes" id="UP001207626">
    <property type="component" value="Unassembled WGS sequence"/>
</dbReference>
<keyword evidence="3" id="KW-1185">Reference proteome</keyword>
<organism evidence="2 3">
    <name type="scientific">Paenibacillus apiarius</name>
    <dbReference type="NCBI Taxonomy" id="46240"/>
    <lineage>
        <taxon>Bacteria</taxon>
        <taxon>Bacillati</taxon>
        <taxon>Bacillota</taxon>
        <taxon>Bacilli</taxon>
        <taxon>Bacillales</taxon>
        <taxon>Paenibacillaceae</taxon>
        <taxon>Paenibacillus</taxon>
    </lineage>
</organism>
<reference evidence="2 3" key="1">
    <citation type="submission" date="2022-05" db="EMBL/GenBank/DDBJ databases">
        <title>Genome Sequencing of Bee-Associated Microbes.</title>
        <authorList>
            <person name="Dunlap C."/>
        </authorList>
    </citation>
    <scope>NUCLEOTIDE SEQUENCE [LARGE SCALE GENOMIC DNA]</scope>
    <source>
        <strain evidence="2 3">NRRL NRS-1438</strain>
    </source>
</reference>
<dbReference type="EMBL" id="JAMDLW010000021">
    <property type="protein sequence ID" value="MCY9521213.1"/>
    <property type="molecule type" value="Genomic_DNA"/>
</dbReference>
<evidence type="ECO:0000313" key="3">
    <source>
        <dbReference type="Proteomes" id="UP001207626"/>
    </source>
</evidence>
<proteinExistence type="predicted"/>
<comment type="caution">
    <text evidence="2">The sequence shown here is derived from an EMBL/GenBank/DDBJ whole genome shotgun (WGS) entry which is preliminary data.</text>
</comment>